<dbReference type="OrthoDB" id="2012278at2759"/>
<evidence type="ECO:0000313" key="7">
    <source>
        <dbReference type="EMBL" id="OJJ57638.1"/>
    </source>
</evidence>
<dbReference type="InterPro" id="IPR013780">
    <property type="entry name" value="Glyco_hydro_b"/>
</dbReference>
<organism evidence="7 8">
    <name type="scientific">Aspergillus sydowii CBS 593.65</name>
    <dbReference type="NCBI Taxonomy" id="1036612"/>
    <lineage>
        <taxon>Eukaryota</taxon>
        <taxon>Fungi</taxon>
        <taxon>Dikarya</taxon>
        <taxon>Ascomycota</taxon>
        <taxon>Pezizomycotina</taxon>
        <taxon>Eurotiomycetes</taxon>
        <taxon>Eurotiomycetidae</taxon>
        <taxon>Eurotiales</taxon>
        <taxon>Aspergillaceae</taxon>
        <taxon>Aspergillus</taxon>
        <taxon>Aspergillus subgen. Nidulantes</taxon>
    </lineage>
</organism>
<dbReference type="InterPro" id="IPR017853">
    <property type="entry name" value="GH"/>
</dbReference>
<dbReference type="AlphaFoldDB" id="A0A1L9TDY2"/>
<dbReference type="RefSeq" id="XP_040701444.1">
    <property type="nucleotide sequence ID" value="XM_040842321.1"/>
</dbReference>
<feature type="domain" description="Endo-beta-1,6-galactanase-like" evidence="5">
    <location>
        <begin position="22"/>
        <end position="264"/>
    </location>
</feature>
<sequence>MIPLRRLLLALAVPKAVLSASSIEVDISSPLQEIHGFGFSQAFGRASEFEAASTDLQQQALDLLFSTETGAGFSIIRNNIPSSVDSTIEPESPGSPAATPNYTWSGDDAGQVWFTKQAVSYGVSTIYANAWSAPGFMKTSGDEAAPGYLCGTTGHNCTSGDWKQAYANYLVQYVKYYETEGLSITHLGFLNEPDYETSYSQMQISPDAAEAISFIPTLYQTVQDAHLDLNITCCDAIGWDGQETYTTALNAAGMDEYLSVITSHMYTSDATSAIDTNLPTWITEAGVETSDAPFTTTWHDSGAPNEGMVWASKLATGFIDANLSAYLFWEGFEIEETQSASHLVDVTGSSSGDVAEGSGIFYAFAMWSRFIRPGAHRVQTSGSIDDVATAAFVNTDGSVVVVLTNSGDVTQTAQIGVSVEFTVARAWVTDNDHQMAEMNVTVSGGSVGVDVPAQGVVTVKLT</sequence>
<dbReference type="Proteomes" id="UP000184356">
    <property type="component" value="Unassembled WGS sequence"/>
</dbReference>
<dbReference type="GeneID" id="63758394"/>
<protein>
    <recommendedName>
        <fullName evidence="9">Glycosyl hydrolase family 30 beta sandwich domain-containing protein</fullName>
    </recommendedName>
</protein>
<feature type="domain" description="Glycosyl hydrolase family 30 beta sandwich" evidence="6">
    <location>
        <begin position="374"/>
        <end position="458"/>
    </location>
</feature>
<dbReference type="PANTHER" id="PTHR11069">
    <property type="entry name" value="GLUCOSYLCERAMIDASE"/>
    <property type="match status" value="1"/>
</dbReference>
<dbReference type="InterPro" id="IPR001139">
    <property type="entry name" value="Glyco_hydro_30"/>
</dbReference>
<feature type="signal peptide" evidence="4">
    <location>
        <begin position="1"/>
        <end position="19"/>
    </location>
</feature>
<dbReference type="SUPFAM" id="SSF51445">
    <property type="entry name" value="(Trans)glycosidases"/>
    <property type="match status" value="1"/>
</dbReference>
<dbReference type="Gene3D" id="3.20.20.80">
    <property type="entry name" value="Glycosidases"/>
    <property type="match status" value="1"/>
</dbReference>
<accession>A0A1L9TDY2</accession>
<dbReference type="GO" id="GO:0004348">
    <property type="term" value="F:glucosylceramidase activity"/>
    <property type="evidence" value="ECO:0007669"/>
    <property type="project" value="InterPro"/>
</dbReference>
<dbReference type="InterPro" id="IPR033452">
    <property type="entry name" value="GH30_C"/>
</dbReference>
<reference evidence="8" key="1">
    <citation type="journal article" date="2017" name="Genome Biol.">
        <title>Comparative genomics reveals high biological diversity and specific adaptations in the industrially and medically important fungal genus Aspergillus.</title>
        <authorList>
            <person name="de Vries R.P."/>
            <person name="Riley R."/>
            <person name="Wiebenga A."/>
            <person name="Aguilar-Osorio G."/>
            <person name="Amillis S."/>
            <person name="Uchima C.A."/>
            <person name="Anderluh G."/>
            <person name="Asadollahi M."/>
            <person name="Askin M."/>
            <person name="Barry K."/>
            <person name="Battaglia E."/>
            <person name="Bayram O."/>
            <person name="Benocci T."/>
            <person name="Braus-Stromeyer S.A."/>
            <person name="Caldana C."/>
            <person name="Canovas D."/>
            <person name="Cerqueira G.C."/>
            <person name="Chen F."/>
            <person name="Chen W."/>
            <person name="Choi C."/>
            <person name="Clum A."/>
            <person name="Dos Santos R.A."/>
            <person name="Damasio A.R."/>
            <person name="Diallinas G."/>
            <person name="Emri T."/>
            <person name="Fekete E."/>
            <person name="Flipphi M."/>
            <person name="Freyberg S."/>
            <person name="Gallo A."/>
            <person name="Gournas C."/>
            <person name="Habgood R."/>
            <person name="Hainaut M."/>
            <person name="Harispe M.L."/>
            <person name="Henrissat B."/>
            <person name="Hilden K.S."/>
            <person name="Hope R."/>
            <person name="Hossain A."/>
            <person name="Karabika E."/>
            <person name="Karaffa L."/>
            <person name="Karanyi Z."/>
            <person name="Krasevec N."/>
            <person name="Kuo A."/>
            <person name="Kusch H."/>
            <person name="LaButti K."/>
            <person name="Lagendijk E.L."/>
            <person name="Lapidus A."/>
            <person name="Levasseur A."/>
            <person name="Lindquist E."/>
            <person name="Lipzen A."/>
            <person name="Logrieco A.F."/>
            <person name="MacCabe A."/>
            <person name="Maekelae M.R."/>
            <person name="Malavazi I."/>
            <person name="Melin P."/>
            <person name="Meyer V."/>
            <person name="Mielnichuk N."/>
            <person name="Miskei M."/>
            <person name="Molnar A.P."/>
            <person name="Mule G."/>
            <person name="Ngan C.Y."/>
            <person name="Orejas M."/>
            <person name="Orosz E."/>
            <person name="Ouedraogo J.P."/>
            <person name="Overkamp K.M."/>
            <person name="Park H.-S."/>
            <person name="Perrone G."/>
            <person name="Piumi F."/>
            <person name="Punt P.J."/>
            <person name="Ram A.F."/>
            <person name="Ramon A."/>
            <person name="Rauscher S."/>
            <person name="Record E."/>
            <person name="Riano-Pachon D.M."/>
            <person name="Robert V."/>
            <person name="Roehrig J."/>
            <person name="Ruller R."/>
            <person name="Salamov A."/>
            <person name="Salih N.S."/>
            <person name="Samson R.A."/>
            <person name="Sandor E."/>
            <person name="Sanguinetti M."/>
            <person name="Schuetze T."/>
            <person name="Sepcic K."/>
            <person name="Shelest E."/>
            <person name="Sherlock G."/>
            <person name="Sophianopoulou V."/>
            <person name="Squina F.M."/>
            <person name="Sun H."/>
            <person name="Susca A."/>
            <person name="Todd R.B."/>
            <person name="Tsang A."/>
            <person name="Unkles S.E."/>
            <person name="van de Wiele N."/>
            <person name="van Rossen-Uffink D."/>
            <person name="Oliveira J.V."/>
            <person name="Vesth T.C."/>
            <person name="Visser J."/>
            <person name="Yu J.-H."/>
            <person name="Zhou M."/>
            <person name="Andersen M.R."/>
            <person name="Archer D.B."/>
            <person name="Baker S.E."/>
            <person name="Benoit I."/>
            <person name="Brakhage A.A."/>
            <person name="Braus G.H."/>
            <person name="Fischer R."/>
            <person name="Frisvad J.C."/>
            <person name="Goldman G.H."/>
            <person name="Houbraken J."/>
            <person name="Oakley B."/>
            <person name="Pocsi I."/>
            <person name="Scazzocchio C."/>
            <person name="Seiboth B."/>
            <person name="vanKuyk P.A."/>
            <person name="Wortman J."/>
            <person name="Dyer P.S."/>
            <person name="Grigoriev I.V."/>
        </authorList>
    </citation>
    <scope>NUCLEOTIDE SEQUENCE [LARGE SCALE GENOMIC DNA]</scope>
    <source>
        <strain evidence="8">CBS 593.65</strain>
    </source>
</reference>
<dbReference type="EMBL" id="KV878588">
    <property type="protein sequence ID" value="OJJ57638.1"/>
    <property type="molecule type" value="Genomic_DNA"/>
</dbReference>
<gene>
    <name evidence="7" type="ORF">ASPSYDRAFT_153804</name>
</gene>
<dbReference type="Pfam" id="PF14587">
    <property type="entry name" value="Glyco_hydr_30_2"/>
    <property type="match status" value="1"/>
</dbReference>
<dbReference type="STRING" id="1036612.A0A1L9TDY2"/>
<name>A0A1L9TDY2_9EURO</name>
<evidence type="ECO:0000259" key="5">
    <source>
        <dbReference type="Pfam" id="PF14587"/>
    </source>
</evidence>
<dbReference type="Gene3D" id="2.60.40.1180">
    <property type="entry name" value="Golgi alpha-mannosidase II"/>
    <property type="match status" value="1"/>
</dbReference>
<evidence type="ECO:0000256" key="4">
    <source>
        <dbReference type="SAM" id="SignalP"/>
    </source>
</evidence>
<dbReference type="Pfam" id="PF17189">
    <property type="entry name" value="Glyco_hydro_30C"/>
    <property type="match status" value="1"/>
</dbReference>
<evidence type="ECO:0000256" key="1">
    <source>
        <dbReference type="ARBA" id="ARBA00005382"/>
    </source>
</evidence>
<feature type="chain" id="PRO_5012250982" description="Glycosyl hydrolase family 30 beta sandwich domain-containing protein" evidence="4">
    <location>
        <begin position="20"/>
        <end position="462"/>
    </location>
</feature>
<dbReference type="SUPFAM" id="SSF51011">
    <property type="entry name" value="Glycosyl hydrolase domain"/>
    <property type="match status" value="1"/>
</dbReference>
<evidence type="ECO:0000256" key="3">
    <source>
        <dbReference type="ARBA" id="ARBA00022801"/>
    </source>
</evidence>
<comment type="similarity">
    <text evidence="1">Belongs to the glycosyl hydrolase 30 family.</text>
</comment>
<evidence type="ECO:0000256" key="2">
    <source>
        <dbReference type="ARBA" id="ARBA00022729"/>
    </source>
</evidence>
<dbReference type="VEuPathDB" id="FungiDB:ASPSYDRAFT_153804"/>
<keyword evidence="8" id="KW-1185">Reference proteome</keyword>
<evidence type="ECO:0000259" key="6">
    <source>
        <dbReference type="Pfam" id="PF17189"/>
    </source>
</evidence>
<dbReference type="GO" id="GO:0016020">
    <property type="term" value="C:membrane"/>
    <property type="evidence" value="ECO:0007669"/>
    <property type="project" value="GOC"/>
</dbReference>
<evidence type="ECO:0000313" key="8">
    <source>
        <dbReference type="Proteomes" id="UP000184356"/>
    </source>
</evidence>
<keyword evidence="2 4" id="KW-0732">Signal</keyword>
<dbReference type="GO" id="GO:0006680">
    <property type="term" value="P:glucosylceramide catabolic process"/>
    <property type="evidence" value="ECO:0007669"/>
    <property type="project" value="TreeGrafter"/>
</dbReference>
<evidence type="ECO:0008006" key="9">
    <source>
        <dbReference type="Google" id="ProtNLM"/>
    </source>
</evidence>
<proteinExistence type="inferred from homology"/>
<dbReference type="PANTHER" id="PTHR11069:SF23">
    <property type="entry name" value="LYSOSOMAL ACID GLUCOSYLCERAMIDASE"/>
    <property type="match status" value="1"/>
</dbReference>
<keyword evidence="3" id="KW-0378">Hydrolase</keyword>
<dbReference type="InterPro" id="IPR039514">
    <property type="entry name" value="6GAL-like"/>
</dbReference>